<evidence type="ECO:0000313" key="3">
    <source>
        <dbReference type="Proteomes" id="UP000464378"/>
    </source>
</evidence>
<protein>
    <submittedName>
        <fullName evidence="2">Uncharacterized protein</fullName>
    </submittedName>
</protein>
<keyword evidence="3" id="KW-1185">Reference proteome</keyword>
<reference evidence="2" key="1">
    <citation type="submission" date="2019-04" db="EMBL/GenBank/DDBJ databases">
        <authorList>
            <consortium name="Science for Life Laboratories"/>
        </authorList>
    </citation>
    <scope>NUCLEOTIDE SEQUENCE</scope>
    <source>
        <strain evidence="2">MBLW1</strain>
    </source>
</reference>
<dbReference type="Proteomes" id="UP000464378">
    <property type="component" value="Chromosome"/>
</dbReference>
<proteinExistence type="predicted"/>
<dbReference type="EMBL" id="LR586016">
    <property type="protein sequence ID" value="VIP02769.1"/>
    <property type="molecule type" value="Genomic_DNA"/>
</dbReference>
<dbReference type="EMBL" id="LR593887">
    <property type="protein sequence ID" value="VTS02396.1"/>
    <property type="molecule type" value="Genomic_DNA"/>
</dbReference>
<dbReference type="RefSeq" id="WP_162657908.1">
    <property type="nucleotide sequence ID" value="NZ_LR593887.1"/>
</dbReference>
<evidence type="ECO:0000256" key="1">
    <source>
        <dbReference type="SAM" id="MobiDB-lite"/>
    </source>
</evidence>
<gene>
    <name evidence="2" type="ORF">GMBLW1_11910</name>
</gene>
<dbReference type="InParanoid" id="A0A6C2YNJ0"/>
<accession>A0A6C2YNJ0</accession>
<dbReference type="KEGG" id="tim:GMBLW1_11910"/>
<dbReference type="AlphaFoldDB" id="A0A6C2YNJ0"/>
<feature type="region of interest" description="Disordered" evidence="1">
    <location>
        <begin position="355"/>
        <end position="385"/>
    </location>
</feature>
<name>A0A6C2YNJ0_9BACT</name>
<organism evidence="2">
    <name type="scientific">Tuwongella immobilis</name>
    <dbReference type="NCBI Taxonomy" id="692036"/>
    <lineage>
        <taxon>Bacteria</taxon>
        <taxon>Pseudomonadati</taxon>
        <taxon>Planctomycetota</taxon>
        <taxon>Planctomycetia</taxon>
        <taxon>Gemmatales</taxon>
        <taxon>Gemmataceae</taxon>
        <taxon>Tuwongella</taxon>
    </lineage>
</organism>
<feature type="compositionally biased region" description="Pro residues" evidence="1">
    <location>
        <begin position="142"/>
        <end position="152"/>
    </location>
</feature>
<evidence type="ECO:0000313" key="2">
    <source>
        <dbReference type="EMBL" id="VIP02769.1"/>
    </source>
</evidence>
<feature type="region of interest" description="Disordered" evidence="1">
    <location>
        <begin position="134"/>
        <end position="155"/>
    </location>
</feature>
<sequence length="635" mass="69499">MIPEWSQEFPGGAGTIETARMRAMGRTGLLTLCGLFLGLTSMAWAQGIATEDAVSRTLRVQQALASGRQLLQQNRMVEAVRVLEAELPYIDGNVTYLNELRKAYLLLLKHLQLGQADPASIAAVRVRLDRLNGVTPTNSNANPPPTEPPAPVAPAISETPVAPLAPVVTESVAPQPIPPVQPDGPSESVPVNAPAPVPQPVTLQPVPVVAPMVINVPAVTESRSMEGDPFLQTPLDAQPQVTVSASEPQTAPSESDCRAILQAAKSAFEQQQYPLADQKFRELAQQAYELTSTEKLAWSYCRLYRVMQALNQAKTVPPVYADLQREIMEVRQLVQLTDSLKAFADRLDGEVRKRMGPIVRPQSEDPDDATNPAIADREPQSPPQGWSVAEGKSFRVFHQGQADAAEEVIRVAELSRRQCFEKWMGGVPQEWSPKCVIYLHANQPSFAKIHGKKVAIPGRAKIEQRGRTVISRRVDLCLDDPHFLLVTLPHQLANVVTTDLSLDQPLPRWACEAMAVHAEPPSQVARYLRGLPRCKESGTYIPLSQLLPMADYPSAEQITPFYVQSVSLVDYLVQLKGPKTFLLFLQEAPRYGIERSLGRQYGFQNIADLEARWLASALPGGVPAFAAPAPAAPTN</sequence>